<dbReference type="CDD" id="cd22921">
    <property type="entry name" value="HFD_CENP-X"/>
    <property type="match status" value="1"/>
</dbReference>
<keyword evidence="5" id="KW-0234">DNA repair</keyword>
<dbReference type="AlphaFoldDB" id="A0A0U1M2H2"/>
<feature type="compositionally biased region" description="Basic residues" evidence="7">
    <location>
        <begin position="55"/>
        <end position="69"/>
    </location>
</feature>
<evidence type="ECO:0000313" key="9">
    <source>
        <dbReference type="Proteomes" id="UP000054383"/>
    </source>
</evidence>
<keyword evidence="9" id="KW-1185">Reference proteome</keyword>
<dbReference type="InterPro" id="IPR018552">
    <property type="entry name" value="CENP-X"/>
</dbReference>
<comment type="subcellular location">
    <subcellularLocation>
        <location evidence="1">Nucleus</location>
    </subcellularLocation>
</comment>
<dbReference type="GO" id="GO:0071821">
    <property type="term" value="C:FANCM-MHF complex"/>
    <property type="evidence" value="ECO:0007669"/>
    <property type="project" value="TreeGrafter"/>
</dbReference>
<dbReference type="STRING" id="28573.A0A0U1M2H2"/>
<dbReference type="GO" id="GO:0046982">
    <property type="term" value="F:protein heterodimerization activity"/>
    <property type="evidence" value="ECO:0007669"/>
    <property type="project" value="InterPro"/>
</dbReference>
<protein>
    <recommendedName>
        <fullName evidence="10">Centromere protein X</fullName>
    </recommendedName>
</protein>
<dbReference type="GO" id="GO:0000712">
    <property type="term" value="P:resolution of meiotic recombination intermediates"/>
    <property type="evidence" value="ECO:0007669"/>
    <property type="project" value="TreeGrafter"/>
</dbReference>
<dbReference type="Pfam" id="PF09415">
    <property type="entry name" value="CENP-X"/>
    <property type="match status" value="1"/>
</dbReference>
<dbReference type="Proteomes" id="UP000054383">
    <property type="component" value="Unassembled WGS sequence"/>
</dbReference>
<keyword evidence="6" id="KW-0539">Nucleus</keyword>
<evidence type="ECO:0008006" key="10">
    <source>
        <dbReference type="Google" id="ProtNLM"/>
    </source>
</evidence>
<feature type="region of interest" description="Disordered" evidence="7">
    <location>
        <begin position="1"/>
        <end position="106"/>
    </location>
</feature>
<evidence type="ECO:0000256" key="6">
    <source>
        <dbReference type="ARBA" id="ARBA00023242"/>
    </source>
</evidence>
<keyword evidence="4" id="KW-0238">DNA-binding</keyword>
<dbReference type="GO" id="GO:0006281">
    <property type="term" value="P:DNA repair"/>
    <property type="evidence" value="ECO:0007669"/>
    <property type="project" value="UniProtKB-KW"/>
</dbReference>
<keyword evidence="3" id="KW-0227">DNA damage</keyword>
<feature type="compositionally biased region" description="Acidic residues" evidence="7">
    <location>
        <begin position="74"/>
        <end position="84"/>
    </location>
</feature>
<dbReference type="Gene3D" id="1.10.20.10">
    <property type="entry name" value="Histone, subunit A"/>
    <property type="match status" value="1"/>
</dbReference>
<dbReference type="OMA" id="QIQTGAM"/>
<evidence type="ECO:0000256" key="4">
    <source>
        <dbReference type="ARBA" id="ARBA00023125"/>
    </source>
</evidence>
<accession>A0A0U1M2H2</accession>
<comment type="similarity">
    <text evidence="2">Belongs to the CENP-X/MHF2 family.</text>
</comment>
<evidence type="ECO:0000256" key="5">
    <source>
        <dbReference type="ARBA" id="ARBA00023204"/>
    </source>
</evidence>
<dbReference type="InterPro" id="IPR009072">
    <property type="entry name" value="Histone-fold"/>
</dbReference>
<dbReference type="OrthoDB" id="2500381at2759"/>
<evidence type="ECO:0000313" key="8">
    <source>
        <dbReference type="EMBL" id="CRG89210.1"/>
    </source>
</evidence>
<evidence type="ECO:0000256" key="3">
    <source>
        <dbReference type="ARBA" id="ARBA00022763"/>
    </source>
</evidence>
<dbReference type="GO" id="GO:0031297">
    <property type="term" value="P:replication fork processing"/>
    <property type="evidence" value="ECO:0007669"/>
    <property type="project" value="TreeGrafter"/>
</dbReference>
<dbReference type="EMBL" id="CVMT01000006">
    <property type="protein sequence ID" value="CRG89210.1"/>
    <property type="molecule type" value="Genomic_DNA"/>
</dbReference>
<gene>
    <name evidence="8" type="ORF">PISL3812_06246</name>
</gene>
<reference evidence="8 9" key="1">
    <citation type="submission" date="2015-04" db="EMBL/GenBank/DDBJ databases">
        <authorList>
            <person name="Syromyatnikov M.Y."/>
            <person name="Popov V.N."/>
        </authorList>
    </citation>
    <scope>NUCLEOTIDE SEQUENCE [LARGE SCALE GENOMIC DNA]</scope>
    <source>
        <strain evidence="8">WF-38-12</strain>
    </source>
</reference>
<organism evidence="8 9">
    <name type="scientific">Talaromyces islandicus</name>
    <name type="common">Penicillium islandicum</name>
    <dbReference type="NCBI Taxonomy" id="28573"/>
    <lineage>
        <taxon>Eukaryota</taxon>
        <taxon>Fungi</taxon>
        <taxon>Dikarya</taxon>
        <taxon>Ascomycota</taxon>
        <taxon>Pezizomycotina</taxon>
        <taxon>Eurotiomycetes</taxon>
        <taxon>Eurotiomycetidae</taxon>
        <taxon>Eurotiales</taxon>
        <taxon>Trichocomaceae</taxon>
        <taxon>Talaromyces</taxon>
        <taxon>Talaromyces sect. Islandici</taxon>
    </lineage>
</organism>
<evidence type="ECO:0000256" key="2">
    <source>
        <dbReference type="ARBA" id="ARBA00009359"/>
    </source>
</evidence>
<evidence type="ECO:0000256" key="1">
    <source>
        <dbReference type="ARBA" id="ARBA00004123"/>
    </source>
</evidence>
<dbReference type="PANTHER" id="PTHR28680">
    <property type="entry name" value="CENTROMERE PROTEIN X"/>
    <property type="match status" value="1"/>
</dbReference>
<dbReference type="PANTHER" id="PTHR28680:SF1">
    <property type="entry name" value="CENTROMERE PROTEIN X"/>
    <property type="match status" value="1"/>
</dbReference>
<feature type="compositionally biased region" description="Low complexity" evidence="7">
    <location>
        <begin position="85"/>
        <end position="99"/>
    </location>
</feature>
<feature type="compositionally biased region" description="Low complexity" evidence="7">
    <location>
        <begin position="41"/>
        <end position="54"/>
    </location>
</feature>
<dbReference type="GO" id="GO:0051382">
    <property type="term" value="P:kinetochore assembly"/>
    <property type="evidence" value="ECO:0007669"/>
    <property type="project" value="InterPro"/>
</dbReference>
<proteinExistence type="inferred from homology"/>
<name>A0A0U1M2H2_TALIS</name>
<dbReference type="GO" id="GO:0003677">
    <property type="term" value="F:DNA binding"/>
    <property type="evidence" value="ECO:0007669"/>
    <property type="project" value="UniProtKB-KW"/>
</dbReference>
<evidence type="ECO:0000256" key="7">
    <source>
        <dbReference type="SAM" id="MobiDB-lite"/>
    </source>
</evidence>
<sequence>MAPSDSAQKQRNRLPFKPPRQQSLTATGGVSKATKPKSTSRKSTSSTAASASSTSRRRSTATSGKKRKAPSPVESEDDNDDDGSSENGSESGSGSANGERSQSQEPDYILAEIVTNEKTRDIESGEPVIPPKLLTKLLHHHFQNPKTKIAKDANEVAAKYVDIFVREALARAAYERTEGNKDTGDGRPSMMDGFLEVEDLEKLAPQMILDF</sequence>